<evidence type="ECO:0000256" key="6">
    <source>
        <dbReference type="SAM" id="Phobius"/>
    </source>
</evidence>
<feature type="transmembrane region" description="Helical" evidence="6">
    <location>
        <begin position="137"/>
        <end position="159"/>
    </location>
</feature>
<name>A0A6A7A1F5_9PLEO</name>
<evidence type="ECO:0000256" key="4">
    <source>
        <dbReference type="ARBA" id="ARBA00023136"/>
    </source>
</evidence>
<keyword evidence="4 6" id="KW-0472">Membrane</keyword>
<dbReference type="GO" id="GO:0016020">
    <property type="term" value="C:membrane"/>
    <property type="evidence" value="ECO:0007669"/>
    <property type="project" value="UniProtKB-SubCell"/>
</dbReference>
<proteinExistence type="inferred from homology"/>
<feature type="transmembrane region" description="Helical" evidence="6">
    <location>
        <begin position="58"/>
        <end position="77"/>
    </location>
</feature>
<dbReference type="PANTHER" id="PTHR33048">
    <property type="entry name" value="PTH11-LIKE INTEGRAL MEMBRANE PROTEIN (AFU_ORTHOLOGUE AFUA_5G11245)"/>
    <property type="match status" value="1"/>
</dbReference>
<dbReference type="OrthoDB" id="5421689at2759"/>
<evidence type="ECO:0000256" key="3">
    <source>
        <dbReference type="ARBA" id="ARBA00022989"/>
    </source>
</evidence>
<dbReference type="InterPro" id="IPR052337">
    <property type="entry name" value="SAT4-like"/>
</dbReference>
<evidence type="ECO:0000256" key="2">
    <source>
        <dbReference type="ARBA" id="ARBA00022692"/>
    </source>
</evidence>
<comment type="similarity">
    <text evidence="5">Belongs to the SAT4 family.</text>
</comment>
<dbReference type="EMBL" id="MU006225">
    <property type="protein sequence ID" value="KAF2826708.1"/>
    <property type="molecule type" value="Genomic_DNA"/>
</dbReference>
<protein>
    <recommendedName>
        <fullName evidence="7">Rhodopsin domain-containing protein</fullName>
    </recommendedName>
</protein>
<evidence type="ECO:0000256" key="5">
    <source>
        <dbReference type="ARBA" id="ARBA00038359"/>
    </source>
</evidence>
<dbReference type="PANTHER" id="PTHR33048:SF57">
    <property type="entry name" value="INTEGRAL MEMBRANE PROTEIN-RELATED"/>
    <property type="match status" value="1"/>
</dbReference>
<reference evidence="8" key="1">
    <citation type="journal article" date="2020" name="Stud. Mycol.">
        <title>101 Dothideomycetes genomes: a test case for predicting lifestyles and emergence of pathogens.</title>
        <authorList>
            <person name="Haridas S."/>
            <person name="Albert R."/>
            <person name="Binder M."/>
            <person name="Bloem J."/>
            <person name="Labutti K."/>
            <person name="Salamov A."/>
            <person name="Andreopoulos B."/>
            <person name="Baker S."/>
            <person name="Barry K."/>
            <person name="Bills G."/>
            <person name="Bluhm B."/>
            <person name="Cannon C."/>
            <person name="Castanera R."/>
            <person name="Culley D."/>
            <person name="Daum C."/>
            <person name="Ezra D."/>
            <person name="Gonzalez J."/>
            <person name="Henrissat B."/>
            <person name="Kuo A."/>
            <person name="Liang C."/>
            <person name="Lipzen A."/>
            <person name="Lutzoni F."/>
            <person name="Magnuson J."/>
            <person name="Mondo S."/>
            <person name="Nolan M."/>
            <person name="Ohm R."/>
            <person name="Pangilinan J."/>
            <person name="Park H.-J."/>
            <person name="Ramirez L."/>
            <person name="Alfaro M."/>
            <person name="Sun H."/>
            <person name="Tritt A."/>
            <person name="Yoshinaga Y."/>
            <person name="Zwiers L.-H."/>
            <person name="Turgeon B."/>
            <person name="Goodwin S."/>
            <person name="Spatafora J."/>
            <person name="Crous P."/>
            <person name="Grigoriev I."/>
        </authorList>
    </citation>
    <scope>NUCLEOTIDE SEQUENCE</scope>
    <source>
        <strain evidence="8">CBS 113818</strain>
    </source>
</reference>
<keyword evidence="9" id="KW-1185">Reference proteome</keyword>
<evidence type="ECO:0000313" key="8">
    <source>
        <dbReference type="EMBL" id="KAF2826708.1"/>
    </source>
</evidence>
<dbReference type="InterPro" id="IPR049326">
    <property type="entry name" value="Rhodopsin_dom_fungi"/>
</dbReference>
<sequence>MPAASEDVFPDTLIYLSAMASLTPFAKTSIILSWLLVGLAFLSTMAQLLWLTIKRSRFTVVEGCVCAALVVSISLVAQTTWAMTNEGAGRDQSDMEKRNIAAFAKSLTINEVLWSIAGALTRVSGCCLLLQLFHTAVILCWSLTATFCVCIAHGIALVIEVCLICRPLAAQWDNDIGGLCGNQMASFAAIEIIGLY</sequence>
<keyword evidence="2 6" id="KW-0812">Transmembrane</keyword>
<keyword evidence="3 6" id="KW-1133">Transmembrane helix</keyword>
<gene>
    <name evidence="8" type="ORF">CC86DRAFT_19852</name>
</gene>
<comment type="subcellular location">
    <subcellularLocation>
        <location evidence="1">Membrane</location>
        <topology evidence="1">Multi-pass membrane protein</topology>
    </subcellularLocation>
</comment>
<evidence type="ECO:0000313" key="9">
    <source>
        <dbReference type="Proteomes" id="UP000799424"/>
    </source>
</evidence>
<evidence type="ECO:0000256" key="1">
    <source>
        <dbReference type="ARBA" id="ARBA00004141"/>
    </source>
</evidence>
<accession>A0A6A7A1F5</accession>
<dbReference type="Pfam" id="PF20684">
    <property type="entry name" value="Fung_rhodopsin"/>
    <property type="match status" value="1"/>
</dbReference>
<dbReference type="AlphaFoldDB" id="A0A6A7A1F5"/>
<organism evidence="8 9">
    <name type="scientific">Ophiobolus disseminans</name>
    <dbReference type="NCBI Taxonomy" id="1469910"/>
    <lineage>
        <taxon>Eukaryota</taxon>
        <taxon>Fungi</taxon>
        <taxon>Dikarya</taxon>
        <taxon>Ascomycota</taxon>
        <taxon>Pezizomycotina</taxon>
        <taxon>Dothideomycetes</taxon>
        <taxon>Pleosporomycetidae</taxon>
        <taxon>Pleosporales</taxon>
        <taxon>Pleosporineae</taxon>
        <taxon>Phaeosphaeriaceae</taxon>
        <taxon>Ophiobolus</taxon>
    </lineage>
</organism>
<evidence type="ECO:0000259" key="7">
    <source>
        <dbReference type="Pfam" id="PF20684"/>
    </source>
</evidence>
<dbReference type="Proteomes" id="UP000799424">
    <property type="component" value="Unassembled WGS sequence"/>
</dbReference>
<feature type="domain" description="Rhodopsin" evidence="7">
    <location>
        <begin position="54"/>
        <end position="191"/>
    </location>
</feature>
<feature type="transmembrane region" description="Helical" evidence="6">
    <location>
        <begin position="31"/>
        <end position="51"/>
    </location>
</feature>
<feature type="non-terminal residue" evidence="8">
    <location>
        <position position="1"/>
    </location>
</feature>